<dbReference type="Proteomes" id="UP000510934">
    <property type="component" value="Chromosome"/>
</dbReference>
<organism evidence="1 2">
    <name type="scientific">Pseudomonas putida</name>
    <name type="common">Arthrobacter siderocapsulatus</name>
    <dbReference type="NCBI Taxonomy" id="303"/>
    <lineage>
        <taxon>Bacteria</taxon>
        <taxon>Pseudomonadati</taxon>
        <taxon>Pseudomonadota</taxon>
        <taxon>Gammaproteobacteria</taxon>
        <taxon>Pseudomonadales</taxon>
        <taxon>Pseudomonadaceae</taxon>
        <taxon>Pseudomonas</taxon>
    </lineage>
</organism>
<accession>A0A7D5ZVC7</accession>
<evidence type="ECO:0008006" key="3">
    <source>
        <dbReference type="Google" id="ProtNLM"/>
    </source>
</evidence>
<sequence>MTNEEVLRTLAHLVGTPYAPALKDTIRALTGRTRVVGPNEMSTRDYDAERIQIKADADLMIQSFAFN</sequence>
<proteinExistence type="predicted"/>
<name>A0A7D5ZVC7_PSEPU</name>
<dbReference type="AlphaFoldDB" id="A0A7D5ZVC7"/>
<evidence type="ECO:0000313" key="2">
    <source>
        <dbReference type="Proteomes" id="UP000510934"/>
    </source>
</evidence>
<evidence type="ECO:0000313" key="1">
    <source>
        <dbReference type="EMBL" id="QLJ14475.1"/>
    </source>
</evidence>
<reference evidence="1 2" key="1">
    <citation type="journal article" date="2009" name="Mikrobiologiia">
        <title>[Phenanthren biodegradation and interaction of Pseudomonas putida BS3701 and Burkholderia sp.BS3702 in plant rhizosphere].</title>
        <authorList>
            <person name="Ovchinnikova A.A."/>
            <person name="Vetrova A.A."/>
            <person name="Filonov A.E."/>
            <person name="Boronin A.M."/>
        </authorList>
    </citation>
    <scope>NUCLEOTIDE SEQUENCE [LARGE SCALE GENOMIC DNA]</scope>
    <source>
        <strain evidence="1 2">BS3701</strain>
    </source>
</reference>
<gene>
    <name evidence="1" type="ORF">H0H12_00535</name>
</gene>
<dbReference type="EMBL" id="CP059052">
    <property type="protein sequence ID" value="QLJ14475.1"/>
    <property type="molecule type" value="Genomic_DNA"/>
</dbReference>
<dbReference type="RefSeq" id="WP_180689079.1">
    <property type="nucleotide sequence ID" value="NZ_CP059052.1"/>
</dbReference>
<protein>
    <recommendedName>
        <fullName evidence="3">Peptidase inhibitor I78 family protein</fullName>
    </recommendedName>
</protein>
<dbReference type="Gene3D" id="3.30.10.10">
    <property type="entry name" value="Trypsin Inhibitor V, subunit A"/>
    <property type="match status" value="1"/>
</dbReference>